<comment type="similarity">
    <text evidence="2">Belongs to the MSOX/MTOX family.</text>
</comment>
<feature type="domain" description="FAD dependent oxidoreductase" evidence="6">
    <location>
        <begin position="8"/>
        <end position="383"/>
    </location>
</feature>
<evidence type="ECO:0000256" key="2">
    <source>
        <dbReference type="ARBA" id="ARBA00010989"/>
    </source>
</evidence>
<name>A0ABR3VWE9_9PEZI</name>
<protein>
    <recommendedName>
        <fullName evidence="6">FAD dependent oxidoreductase domain-containing protein</fullName>
    </recommendedName>
</protein>
<keyword evidence="5" id="KW-0560">Oxidoreductase</keyword>
<evidence type="ECO:0000256" key="3">
    <source>
        <dbReference type="ARBA" id="ARBA00022630"/>
    </source>
</evidence>
<comment type="caution">
    <text evidence="7">The sequence shown here is derived from an EMBL/GenBank/DDBJ whole genome shotgun (WGS) entry which is preliminary data.</text>
</comment>
<reference evidence="7 8" key="1">
    <citation type="journal article" date="2024" name="Commun. Biol.">
        <title>Comparative genomic analysis of thermophilic fungi reveals convergent evolutionary adaptations and gene losses.</title>
        <authorList>
            <person name="Steindorff A.S."/>
            <person name="Aguilar-Pontes M.V."/>
            <person name="Robinson A.J."/>
            <person name="Andreopoulos B."/>
            <person name="LaButti K."/>
            <person name="Kuo A."/>
            <person name="Mondo S."/>
            <person name="Riley R."/>
            <person name="Otillar R."/>
            <person name="Haridas S."/>
            <person name="Lipzen A."/>
            <person name="Grimwood J."/>
            <person name="Schmutz J."/>
            <person name="Clum A."/>
            <person name="Reid I.D."/>
            <person name="Moisan M.C."/>
            <person name="Butler G."/>
            <person name="Nguyen T.T.M."/>
            <person name="Dewar K."/>
            <person name="Conant G."/>
            <person name="Drula E."/>
            <person name="Henrissat B."/>
            <person name="Hansel C."/>
            <person name="Singer S."/>
            <person name="Hutchinson M.I."/>
            <person name="de Vries R.P."/>
            <person name="Natvig D.O."/>
            <person name="Powell A.J."/>
            <person name="Tsang A."/>
            <person name="Grigoriev I.V."/>
        </authorList>
    </citation>
    <scope>NUCLEOTIDE SEQUENCE [LARGE SCALE GENOMIC DNA]</scope>
    <source>
        <strain evidence="7 8">ATCC 24622</strain>
    </source>
</reference>
<keyword evidence="8" id="KW-1185">Reference proteome</keyword>
<evidence type="ECO:0000256" key="1">
    <source>
        <dbReference type="ARBA" id="ARBA00001974"/>
    </source>
</evidence>
<gene>
    <name evidence="7" type="ORF">VTK73DRAFT_212</name>
</gene>
<proteinExistence type="inferred from homology"/>
<organism evidence="7 8">
    <name type="scientific">Phialemonium thermophilum</name>
    <dbReference type="NCBI Taxonomy" id="223376"/>
    <lineage>
        <taxon>Eukaryota</taxon>
        <taxon>Fungi</taxon>
        <taxon>Dikarya</taxon>
        <taxon>Ascomycota</taxon>
        <taxon>Pezizomycotina</taxon>
        <taxon>Sordariomycetes</taxon>
        <taxon>Sordariomycetidae</taxon>
        <taxon>Cephalothecales</taxon>
        <taxon>Cephalothecaceae</taxon>
        <taxon>Phialemonium</taxon>
    </lineage>
</organism>
<dbReference type="Gene3D" id="3.50.50.60">
    <property type="entry name" value="FAD/NAD(P)-binding domain"/>
    <property type="match status" value="1"/>
</dbReference>
<keyword evidence="3" id="KW-0285">Flavoprotein</keyword>
<dbReference type="Gene3D" id="3.30.9.10">
    <property type="entry name" value="D-Amino Acid Oxidase, subunit A, domain 2"/>
    <property type="match status" value="1"/>
</dbReference>
<dbReference type="SUPFAM" id="SSF51905">
    <property type="entry name" value="FAD/NAD(P)-binding domain"/>
    <property type="match status" value="1"/>
</dbReference>
<dbReference type="PRINTS" id="PR00420">
    <property type="entry name" value="RNGMNOXGNASE"/>
</dbReference>
<dbReference type="Proteomes" id="UP001586593">
    <property type="component" value="Unassembled WGS sequence"/>
</dbReference>
<dbReference type="Pfam" id="PF01266">
    <property type="entry name" value="DAO"/>
    <property type="match status" value="1"/>
</dbReference>
<dbReference type="PANTHER" id="PTHR10961:SF26">
    <property type="entry name" value="L-SACCHAROPINE OXIDASE"/>
    <property type="match status" value="1"/>
</dbReference>
<evidence type="ECO:0000256" key="4">
    <source>
        <dbReference type="ARBA" id="ARBA00022827"/>
    </source>
</evidence>
<evidence type="ECO:0000259" key="6">
    <source>
        <dbReference type="Pfam" id="PF01266"/>
    </source>
</evidence>
<dbReference type="InterPro" id="IPR036188">
    <property type="entry name" value="FAD/NAD-bd_sf"/>
</dbReference>
<accession>A0ABR3VWE9</accession>
<dbReference type="PANTHER" id="PTHR10961">
    <property type="entry name" value="PEROXISOMAL SARCOSINE OXIDASE"/>
    <property type="match status" value="1"/>
</dbReference>
<dbReference type="InterPro" id="IPR045170">
    <property type="entry name" value="MTOX"/>
</dbReference>
<sequence>MADENTSILVVGGGTFGLSTAYHLAKAGYKSITVLEKSPTIPPEMSAGNDLNKIVRAEYEDAFYTGLALEAIEEWKTPLFAPYFHQTGYLLANSSKAPEKSKISLAKALSSISSHPAFRGHIRAVNSRDDIRSIAPVFTGPMRWTGYFNRYAGYAHASGALKAVYSACCALGVDVRLGEGAQSLLFGGENDNDGPGGNRCVGVRTASGREYRADRVVLALGASLPRLLPQVGRQVAAKAWSVGHVQLTPSEASRLRGIPVTYARDLGFFFEPDSETGLLKLCPSGAGYTNFAGAGGAASIAPEESEDWIPEADVARIRALLRETLPELADRPLVRTKLCWCADTADSEYVVDFVPETKGLVVVAGDSGHAFKMLPIVGRWVRDVLEKGRQDLPRWRWKEGSDATGGDVSWRVGKVLDLKDVRVSAKL</sequence>
<evidence type="ECO:0000256" key="5">
    <source>
        <dbReference type="ARBA" id="ARBA00023002"/>
    </source>
</evidence>
<dbReference type="InterPro" id="IPR006076">
    <property type="entry name" value="FAD-dep_OxRdtase"/>
</dbReference>
<evidence type="ECO:0000313" key="7">
    <source>
        <dbReference type="EMBL" id="KAL1846784.1"/>
    </source>
</evidence>
<comment type="cofactor">
    <cofactor evidence="1">
        <name>FAD</name>
        <dbReference type="ChEBI" id="CHEBI:57692"/>
    </cofactor>
</comment>
<dbReference type="EMBL" id="JAZHXJ010001014">
    <property type="protein sequence ID" value="KAL1846784.1"/>
    <property type="molecule type" value="Genomic_DNA"/>
</dbReference>
<keyword evidence="4" id="KW-0274">FAD</keyword>
<evidence type="ECO:0000313" key="8">
    <source>
        <dbReference type="Proteomes" id="UP001586593"/>
    </source>
</evidence>